<dbReference type="Pfam" id="PF21537">
    <property type="entry name" value="DUF1980_C"/>
    <property type="match status" value="1"/>
</dbReference>
<dbReference type="InterPro" id="IPR048447">
    <property type="entry name" value="DUF1980_C"/>
</dbReference>
<dbReference type="Proteomes" id="UP000002191">
    <property type="component" value="Chromosome"/>
</dbReference>
<keyword evidence="1" id="KW-0812">Transmembrane</keyword>
<keyword evidence="1" id="KW-1133">Transmembrane helix</keyword>
<protein>
    <recommendedName>
        <fullName evidence="2">DUF1980 domain-containing protein</fullName>
    </recommendedName>
</protein>
<evidence type="ECO:0000313" key="3">
    <source>
        <dbReference type="EMBL" id="ADU62030.1"/>
    </source>
</evidence>
<feature type="transmembrane region" description="Helical" evidence="1">
    <location>
        <begin position="68"/>
        <end position="89"/>
    </location>
</feature>
<evidence type="ECO:0000259" key="2">
    <source>
        <dbReference type="Pfam" id="PF21537"/>
    </source>
</evidence>
<evidence type="ECO:0000313" key="4">
    <source>
        <dbReference type="Proteomes" id="UP000002191"/>
    </source>
</evidence>
<dbReference type="eggNOG" id="COG3689">
    <property type="taxonomic scope" value="Bacteria"/>
</dbReference>
<proteinExistence type="predicted"/>
<accession>E6VSP5</accession>
<feature type="transmembrane region" description="Helical" evidence="1">
    <location>
        <begin position="12"/>
        <end position="31"/>
    </location>
</feature>
<gene>
    <name evidence="3" type="ordered locus">Daes_1014</name>
</gene>
<reference evidence="3 4" key="2">
    <citation type="journal article" date="2014" name="Genome Announc.">
        <title>Complete Genome Sequence of the Subsurface, Mesophilic Sulfate-Reducing Bacterium Desulfovibrio aespoeensis Aspo-2.</title>
        <authorList>
            <person name="Pedersen K."/>
            <person name="Bengtsson A."/>
            <person name="Edlund J."/>
            <person name="Rabe L."/>
            <person name="Hazen T."/>
            <person name="Chakraborty R."/>
            <person name="Goodwin L."/>
            <person name="Shapiro N."/>
        </authorList>
    </citation>
    <scope>NUCLEOTIDE SEQUENCE [LARGE SCALE GENOMIC DNA]</scope>
    <source>
        <strain evidence="4">ATCC 700646 / DSM 10631 / Aspo-2</strain>
    </source>
</reference>
<evidence type="ECO:0000256" key="1">
    <source>
        <dbReference type="SAM" id="Phobius"/>
    </source>
</evidence>
<dbReference type="OrthoDB" id="5420656at2"/>
<dbReference type="STRING" id="643562.Daes_1014"/>
<dbReference type="KEGG" id="das:Daes_1014"/>
<keyword evidence="4" id="KW-1185">Reference proteome</keyword>
<reference evidence="4" key="1">
    <citation type="submission" date="2010-12" db="EMBL/GenBank/DDBJ databases">
        <title>Complete sequence of Desulfovibrio aespoeensis Aspo-2.</title>
        <authorList>
            <consortium name="US DOE Joint Genome Institute"/>
            <person name="Lucas S."/>
            <person name="Copeland A."/>
            <person name="Lapidus A."/>
            <person name="Cheng J.-F."/>
            <person name="Goodwin L."/>
            <person name="Pitluck S."/>
            <person name="Chertkov O."/>
            <person name="Misra M."/>
            <person name="Detter J.C."/>
            <person name="Han C."/>
            <person name="Tapia R."/>
            <person name="Land M."/>
            <person name="Hauser L."/>
            <person name="Kyrpides N."/>
            <person name="Ivanova N."/>
            <person name="Ovchinnikova G."/>
            <person name="Pedersen K."/>
            <person name="Jagevall S."/>
            <person name="Hazen T."/>
            <person name="Woyke T."/>
        </authorList>
    </citation>
    <scope>NUCLEOTIDE SEQUENCE [LARGE SCALE GENOMIC DNA]</scope>
    <source>
        <strain evidence="4">ATCC 700646 / DSM 10631 / Aspo-2</strain>
    </source>
</reference>
<dbReference type="RefSeq" id="WP_013513961.1">
    <property type="nucleotide sequence ID" value="NC_014844.1"/>
</dbReference>
<dbReference type="EMBL" id="CP002431">
    <property type="protein sequence ID" value="ADU62030.1"/>
    <property type="molecule type" value="Genomic_DNA"/>
</dbReference>
<name>E6VSP5_PSEA9</name>
<sequence precursor="true">MVWLFRFTEACLLAAMGAFMVALALSSGYWQYLNPKYSWLTLAAGACVIALGFGALFDLHRRRKATELGAVIVFLFLAGASQTLPDLLFEPVAAIPQRGGLTFSDEYADGFDVEPTVSFGGQEYVRINAAELIAGESGGWTQEGGRYAVQGSLARTPELDRAGLVAVTRLFISCCFADAAGVVALVRVDDPASLTPGTWVSVMGRLVPAPPLPETEIAIYGALTAIRSDRFILDAENVETPAFTGVPYLFEINSQQPFAY</sequence>
<organism evidence="3 4">
    <name type="scientific">Pseudodesulfovibrio aespoeensis (strain ATCC 700646 / DSM 10631 / Aspo-2)</name>
    <name type="common">Desulfovibrio aespoeensis</name>
    <dbReference type="NCBI Taxonomy" id="643562"/>
    <lineage>
        <taxon>Bacteria</taxon>
        <taxon>Pseudomonadati</taxon>
        <taxon>Thermodesulfobacteriota</taxon>
        <taxon>Desulfovibrionia</taxon>
        <taxon>Desulfovibrionales</taxon>
        <taxon>Desulfovibrionaceae</taxon>
    </lineage>
</organism>
<feature type="transmembrane region" description="Helical" evidence="1">
    <location>
        <begin position="37"/>
        <end position="56"/>
    </location>
</feature>
<feature type="domain" description="DUF1980" evidence="2">
    <location>
        <begin position="146"/>
        <end position="206"/>
    </location>
</feature>
<keyword evidence="1" id="KW-0472">Membrane</keyword>
<dbReference type="AlphaFoldDB" id="E6VSP5"/>
<dbReference type="HOGENOM" id="CLU_1092928_0_0_7"/>